<gene>
    <name evidence="3" type="ORF">KXV57_000650</name>
</gene>
<dbReference type="Pfam" id="PF01871">
    <property type="entry name" value="AMMECR1"/>
    <property type="match status" value="1"/>
</dbReference>
<accession>A0A9P8NDV3</accession>
<evidence type="ECO:0000259" key="2">
    <source>
        <dbReference type="PROSITE" id="PS51112"/>
    </source>
</evidence>
<dbReference type="InterPro" id="IPR036071">
    <property type="entry name" value="AMMECR1_dom_sf"/>
</dbReference>
<protein>
    <recommendedName>
        <fullName evidence="2">AMMECR1 domain-containing protein</fullName>
    </recommendedName>
</protein>
<dbReference type="InterPro" id="IPR002733">
    <property type="entry name" value="AMMECR1_domain"/>
</dbReference>
<evidence type="ECO:0000256" key="1">
    <source>
        <dbReference type="SAM" id="MobiDB-lite"/>
    </source>
</evidence>
<dbReference type="EMBL" id="JAIBSC010000105">
    <property type="protein sequence ID" value="KAH1897563.1"/>
    <property type="molecule type" value="Genomic_DNA"/>
</dbReference>
<organism evidence="3 4">
    <name type="scientific">Aspergillus fumigatus</name>
    <name type="common">Neosartorya fumigata</name>
    <dbReference type="NCBI Taxonomy" id="746128"/>
    <lineage>
        <taxon>Eukaryota</taxon>
        <taxon>Fungi</taxon>
        <taxon>Dikarya</taxon>
        <taxon>Ascomycota</taxon>
        <taxon>Pezizomycotina</taxon>
        <taxon>Eurotiomycetes</taxon>
        <taxon>Eurotiomycetidae</taxon>
        <taxon>Eurotiales</taxon>
        <taxon>Aspergillaceae</taxon>
        <taxon>Aspergillus</taxon>
        <taxon>Aspergillus subgen. Fumigati</taxon>
    </lineage>
</organism>
<dbReference type="InterPro" id="IPR023473">
    <property type="entry name" value="AMMECR1"/>
</dbReference>
<dbReference type="InterPro" id="IPR027485">
    <property type="entry name" value="AMMECR1_N"/>
</dbReference>
<proteinExistence type="predicted"/>
<dbReference type="Gene3D" id="3.30.700.20">
    <property type="entry name" value="Hypothetical protein ph0010, domain 1"/>
    <property type="match status" value="1"/>
</dbReference>
<name>A0A9P8NDV3_ASPFM</name>
<dbReference type="Proteomes" id="UP000813423">
    <property type="component" value="Unassembled WGS sequence"/>
</dbReference>
<dbReference type="SUPFAM" id="SSF143447">
    <property type="entry name" value="AMMECR1-like"/>
    <property type="match status" value="1"/>
</dbReference>
<feature type="domain" description="AMMECR1" evidence="2">
    <location>
        <begin position="121"/>
        <end position="344"/>
    </location>
</feature>
<dbReference type="PANTHER" id="PTHR13016">
    <property type="entry name" value="AMMECR1 HOMOLOG"/>
    <property type="match status" value="1"/>
</dbReference>
<feature type="compositionally biased region" description="Low complexity" evidence="1">
    <location>
        <begin position="101"/>
        <end position="138"/>
    </location>
</feature>
<comment type="caution">
    <text evidence="3">The sequence shown here is derived from an EMBL/GenBank/DDBJ whole genome shotgun (WGS) entry which is preliminary data.</text>
</comment>
<feature type="compositionally biased region" description="Acidic residues" evidence="1">
    <location>
        <begin position="66"/>
        <end position="82"/>
    </location>
</feature>
<dbReference type="PANTHER" id="PTHR13016:SF0">
    <property type="entry name" value="AMME SYNDROME CANDIDATE GENE 1 PROTEIN"/>
    <property type="match status" value="1"/>
</dbReference>
<feature type="region of interest" description="Disordered" evidence="1">
    <location>
        <begin position="39"/>
        <end position="158"/>
    </location>
</feature>
<evidence type="ECO:0000313" key="4">
    <source>
        <dbReference type="Proteomes" id="UP000813423"/>
    </source>
</evidence>
<sequence length="363" mass="40206">MASPAHCIYCFECLAASYKRHEPIDLAAVEELWERYEQSKKPASLQDINNPVSQRDSADLGREVVVEEEEEEDDDDADEELDTTQRGSMNSKSSRPHSIKLPSVSRLQSQLSSDSSSVSTTPSVMSTSSSRSILSGSTAATTPISESTQPEMAETRQQRLHDQRYPLFVTWNTLSKNGHKSLRGCIGTFDAHELAEGLRAYALTSAFEDSRFTPIPQSLLPSLSCSLTLLGSFEPCTNALDWILGVHGIRISFIHRGRRYGATYLPDVAVEQGWTKEETLESLMRKAGWDGVTTGGVARRLLRGSSGGGHSGSSKPWEQVSDFRVVKYQGLKASASYAEWQEWREWVMSLKDGSAELLFPSTR</sequence>
<feature type="compositionally biased region" description="Polar residues" evidence="1">
    <location>
        <begin position="46"/>
        <end position="55"/>
    </location>
</feature>
<dbReference type="AlphaFoldDB" id="A0A9P8NDV3"/>
<dbReference type="PROSITE" id="PS51112">
    <property type="entry name" value="AMMECR1"/>
    <property type="match status" value="1"/>
</dbReference>
<dbReference type="NCBIfam" id="TIGR00296">
    <property type="entry name" value="TIGR00296 family protein"/>
    <property type="match status" value="1"/>
</dbReference>
<reference evidence="3" key="1">
    <citation type="submission" date="2021-08" db="EMBL/GenBank/DDBJ databases">
        <title>Global Aspergillus fumigatus from environmental and clinical sources.</title>
        <authorList>
            <person name="Barber A."/>
            <person name="Sae-Ong T."/>
        </authorList>
    </citation>
    <scope>NUCLEOTIDE SEQUENCE</scope>
    <source>
        <strain evidence="3">NRZ-2016-071</strain>
    </source>
</reference>
<feature type="compositionally biased region" description="Polar residues" evidence="1">
    <location>
        <begin position="84"/>
        <end position="93"/>
    </location>
</feature>
<evidence type="ECO:0000313" key="3">
    <source>
        <dbReference type="EMBL" id="KAH1897563.1"/>
    </source>
</evidence>
<feature type="compositionally biased region" description="Polar residues" evidence="1">
    <location>
        <begin position="139"/>
        <end position="150"/>
    </location>
</feature>
<feature type="compositionally biased region" description="Basic and acidic residues" evidence="1">
    <location>
        <begin position="56"/>
        <end position="65"/>
    </location>
</feature>